<dbReference type="InterPro" id="IPR037332">
    <property type="entry name" value="ASB8_SOCS"/>
</dbReference>
<dbReference type="InterPro" id="IPR002110">
    <property type="entry name" value="Ankyrin_rpt"/>
</dbReference>
<name>B4DLI4_HUMAN</name>
<dbReference type="PANTHER" id="PTHR24134">
    <property type="entry name" value="ANKYRIN REPEAT-CONTAINING PROTEIN DDB_G0279043"/>
    <property type="match status" value="1"/>
</dbReference>
<comment type="similarity">
    <text evidence="3">Belongs to the ankyrin SOCS box (ASB) family.</text>
</comment>
<comment type="subcellular location">
    <subcellularLocation>
        <location evidence="1">Cytoplasm</location>
    </subcellularLocation>
</comment>
<protein>
    <recommendedName>
        <fullName evidence="4">Ankyrin repeat and SOCS box protein 8</fullName>
    </recommendedName>
</protein>
<keyword evidence="8" id="KW-0833">Ubl conjugation pathway</keyword>
<dbReference type="Gene3D" id="1.25.40.20">
    <property type="entry name" value="Ankyrin repeat-containing domain"/>
    <property type="match status" value="1"/>
</dbReference>
<evidence type="ECO:0000256" key="9">
    <source>
        <dbReference type="ARBA" id="ARBA00023043"/>
    </source>
</evidence>
<feature type="domain" description="SOCS box" evidence="13">
    <location>
        <begin position="202"/>
        <end position="255"/>
    </location>
</feature>
<keyword evidence="6" id="KW-0597">Phosphoprotein</keyword>
<dbReference type="InterPro" id="IPR036036">
    <property type="entry name" value="SOCS_box-like_dom_sf"/>
</dbReference>
<dbReference type="GO" id="GO:0005829">
    <property type="term" value="C:cytosol"/>
    <property type="evidence" value="ECO:0007669"/>
    <property type="project" value="UniProtKB-ARBA"/>
</dbReference>
<dbReference type="AlphaFoldDB" id="B4DLI4"/>
<dbReference type="SMART" id="SM00969">
    <property type="entry name" value="SOCS_box"/>
    <property type="match status" value="1"/>
</dbReference>
<evidence type="ECO:0000256" key="4">
    <source>
        <dbReference type="ARBA" id="ARBA00017640"/>
    </source>
</evidence>
<dbReference type="SUPFAM" id="SSF48403">
    <property type="entry name" value="Ankyrin repeat"/>
    <property type="match status" value="1"/>
</dbReference>
<dbReference type="Pfam" id="PF12796">
    <property type="entry name" value="Ank_2"/>
    <property type="match status" value="1"/>
</dbReference>
<dbReference type="CDD" id="cd03727">
    <property type="entry name" value="SOCS_ASB8"/>
    <property type="match status" value="1"/>
</dbReference>
<dbReference type="InterPro" id="IPR036770">
    <property type="entry name" value="Ankyrin_rpt-contain_sf"/>
</dbReference>
<evidence type="ECO:0000256" key="6">
    <source>
        <dbReference type="ARBA" id="ARBA00022553"/>
    </source>
</evidence>
<evidence type="ECO:0000256" key="7">
    <source>
        <dbReference type="ARBA" id="ARBA00022737"/>
    </source>
</evidence>
<evidence type="ECO:0000256" key="1">
    <source>
        <dbReference type="ARBA" id="ARBA00004496"/>
    </source>
</evidence>
<sequence>MSSSMWYIMQSIQSKYSLSERLIRTIAAIRSFPHDNVEDLIRGGADVNCTHGTLKPLHCACMVSDADCVELLLEKGAEVNALDGYNRTALHYAAEKDEACVEVLLEYGANPNALDYNNDTPLSWAAMKGNLESVSILLDYGAEVRVINLIGQTPISRLVALLVRGLGTEKEDSCFELLHRAVGHFELRKNGTMPREVARDPQLCEKLTVLCSAPGTLKTLARYAVRRSLGLQYLPDAVKGLPLPASLKEYLLLLE</sequence>
<evidence type="ECO:0000256" key="12">
    <source>
        <dbReference type="PROSITE-ProRule" id="PRU00023"/>
    </source>
</evidence>
<feature type="repeat" description="ANK" evidence="12">
    <location>
        <begin position="85"/>
        <end position="116"/>
    </location>
</feature>
<keyword evidence="7" id="KW-0677">Repeat</keyword>
<proteinExistence type="evidence at transcript level"/>
<dbReference type="GO" id="GO:0035556">
    <property type="term" value="P:intracellular signal transduction"/>
    <property type="evidence" value="ECO:0007669"/>
    <property type="project" value="InterPro"/>
</dbReference>
<reference evidence="14" key="1">
    <citation type="submission" date="2007-10" db="EMBL/GenBank/DDBJ databases">
        <title>NEDO human cDNA sequencing project focused on splicing variants.</title>
        <authorList>
            <person name="Wakamatsu A."/>
            <person name="Yamamoto J."/>
            <person name="Kimura K."/>
            <person name="Ishii S."/>
            <person name="Watanabe K."/>
            <person name="Sugiyama A."/>
            <person name="Murakawa K."/>
            <person name="Kaida T."/>
            <person name="Tsuchiya K."/>
            <person name="Fukuzumi Y."/>
            <person name="Kumagai A."/>
            <person name="Oishi Y."/>
            <person name="Yamamoto S."/>
            <person name="Ono Y."/>
            <person name="Komori Y."/>
            <person name="Yamazaki M."/>
            <person name="Kisu Y."/>
            <person name="Nishikawa T."/>
            <person name="Sugano S."/>
            <person name="Nomura N."/>
            <person name="Isogai T."/>
        </authorList>
    </citation>
    <scope>NUCLEOTIDE SEQUENCE</scope>
    <source>
        <tissue evidence="14">Cord blood</tissue>
    </source>
</reference>
<organism evidence="14">
    <name type="scientific">Homo sapiens</name>
    <name type="common">Human</name>
    <dbReference type="NCBI Taxonomy" id="9606"/>
    <lineage>
        <taxon>Eukaryota</taxon>
        <taxon>Metazoa</taxon>
        <taxon>Chordata</taxon>
        <taxon>Craniata</taxon>
        <taxon>Vertebrata</taxon>
        <taxon>Euteleostomi</taxon>
        <taxon>Mammalia</taxon>
        <taxon>Eutheria</taxon>
        <taxon>Euarchontoglires</taxon>
        <taxon>Primates</taxon>
        <taxon>Haplorrhini</taxon>
        <taxon>Catarrhini</taxon>
        <taxon>Hominidae</taxon>
        <taxon>Homo</taxon>
    </lineage>
</organism>
<dbReference type="FunFam" id="1.25.40.20:FF:000303">
    <property type="entry name" value="Ankyrin repeat and SOCS box containing 8"/>
    <property type="match status" value="1"/>
</dbReference>
<dbReference type="PANTHER" id="PTHR24134:SF9">
    <property type="entry name" value="ANKYRIN REPEAT AND SOCS BOX PROTEIN 8"/>
    <property type="match status" value="1"/>
</dbReference>
<dbReference type="Pfam" id="PF07525">
    <property type="entry name" value="SOCS_box"/>
    <property type="match status" value="1"/>
</dbReference>
<evidence type="ECO:0000256" key="11">
    <source>
        <dbReference type="ARBA" id="ARBA00050009"/>
    </source>
</evidence>
<evidence type="ECO:0000256" key="5">
    <source>
        <dbReference type="ARBA" id="ARBA00022490"/>
    </source>
</evidence>
<accession>B4DLI4</accession>
<dbReference type="Pfam" id="PF00023">
    <property type="entry name" value="Ank"/>
    <property type="match status" value="1"/>
</dbReference>
<dbReference type="Gene3D" id="1.10.750.20">
    <property type="entry name" value="SOCS box"/>
    <property type="match status" value="1"/>
</dbReference>
<dbReference type="SUPFAM" id="SSF158235">
    <property type="entry name" value="SOCS box-like"/>
    <property type="match status" value="1"/>
</dbReference>
<feature type="repeat" description="ANK" evidence="12">
    <location>
        <begin position="52"/>
        <end position="84"/>
    </location>
</feature>
<comment type="subunit">
    <text evidence="11">Interacts with TBK1; this interaction promotes TBK1 proteasomal degradation.</text>
</comment>
<dbReference type="GO" id="GO:0016567">
    <property type="term" value="P:protein ubiquitination"/>
    <property type="evidence" value="ECO:0007669"/>
    <property type="project" value="UniProtKB-UniPathway"/>
</dbReference>
<dbReference type="PeptideAtlas" id="B4DLI4"/>
<evidence type="ECO:0000256" key="8">
    <source>
        <dbReference type="ARBA" id="ARBA00022786"/>
    </source>
</evidence>
<dbReference type="UniPathway" id="UPA00143"/>
<evidence type="ECO:0000313" key="14">
    <source>
        <dbReference type="EMBL" id="BAG59546.1"/>
    </source>
</evidence>
<keyword evidence="9 12" id="KW-0040">ANK repeat</keyword>
<dbReference type="PROSITE" id="PS50225">
    <property type="entry name" value="SOCS"/>
    <property type="match status" value="1"/>
</dbReference>
<dbReference type="PROSITE" id="PS50088">
    <property type="entry name" value="ANK_REPEAT"/>
    <property type="match status" value="3"/>
</dbReference>
<comment type="pathway">
    <text evidence="2">Protein modification; protein ubiquitination.</text>
</comment>
<feature type="repeat" description="ANK" evidence="12">
    <location>
        <begin position="117"/>
        <end position="149"/>
    </location>
</feature>
<dbReference type="SMART" id="SM00248">
    <property type="entry name" value="ANK"/>
    <property type="match status" value="3"/>
</dbReference>
<dbReference type="InterPro" id="IPR001496">
    <property type="entry name" value="SOCS_box"/>
</dbReference>
<evidence type="ECO:0000259" key="13">
    <source>
        <dbReference type="PROSITE" id="PS50225"/>
    </source>
</evidence>
<dbReference type="ProteomicsDB" id="4537"/>
<dbReference type="SMR" id="B4DLI4"/>
<evidence type="ECO:0000256" key="10">
    <source>
        <dbReference type="ARBA" id="ARBA00049973"/>
    </source>
</evidence>
<dbReference type="EMBL" id="AK297013">
    <property type="protein sequence ID" value="BAG59546.1"/>
    <property type="molecule type" value="mRNA"/>
</dbReference>
<dbReference type="PROSITE" id="PS50297">
    <property type="entry name" value="ANK_REP_REGION"/>
    <property type="match status" value="2"/>
</dbReference>
<comment type="function">
    <text evidence="10">May be a substrate-recognition component of a SCF-like ECS (Elongin-Cullin-SOCS-box protein) E3 ubiquitin-protein ligase complex which mediates the ubiquitination and subsequent proteasomal degradation of target proteins. Inhibits IFN-beta production through the IRF3 signaling pathway by targeting TBK1 via 'Lys-48'-linked ubiquitination, leading to its proteasomal degradation.</text>
</comment>
<evidence type="ECO:0000256" key="3">
    <source>
        <dbReference type="ARBA" id="ARBA00005949"/>
    </source>
</evidence>
<evidence type="ECO:0000256" key="2">
    <source>
        <dbReference type="ARBA" id="ARBA00004906"/>
    </source>
</evidence>
<dbReference type="FunFam" id="1.10.750.20:FF:000001">
    <property type="entry name" value="Ankyrin repeat and SOCS box containing 1"/>
    <property type="match status" value="1"/>
</dbReference>
<keyword evidence="5" id="KW-0963">Cytoplasm</keyword>